<evidence type="ECO:0000256" key="4">
    <source>
        <dbReference type="ARBA" id="ARBA00022722"/>
    </source>
</evidence>
<keyword evidence="5 7" id="KW-0378">Hydrolase</keyword>
<dbReference type="InterPro" id="IPR004843">
    <property type="entry name" value="Calcineurin-like_PHP"/>
</dbReference>
<keyword evidence="6 7" id="KW-0269">Exonuclease</keyword>
<organism evidence="10 11">
    <name type="scientific">Faecalicatena acetigenes</name>
    <dbReference type="NCBI Taxonomy" id="2981790"/>
    <lineage>
        <taxon>Bacteria</taxon>
        <taxon>Bacillati</taxon>
        <taxon>Bacillota</taxon>
        <taxon>Clostridia</taxon>
        <taxon>Lachnospirales</taxon>
        <taxon>Lachnospiraceae</taxon>
        <taxon>Faecalicatena</taxon>
    </lineage>
</organism>
<comment type="similarity">
    <text evidence="1 7">Belongs to the SbcD family.</text>
</comment>
<comment type="caution">
    <text evidence="10">The sequence shown here is derived from an EMBL/GenBank/DDBJ whole genome shotgun (WGS) entry which is preliminary data.</text>
</comment>
<dbReference type="Gene3D" id="3.60.21.10">
    <property type="match status" value="1"/>
</dbReference>
<dbReference type="EMBL" id="JAOQJX010000005">
    <property type="protein sequence ID" value="MCU6747078.1"/>
    <property type="molecule type" value="Genomic_DNA"/>
</dbReference>
<keyword evidence="7" id="KW-0235">DNA replication</keyword>
<protein>
    <recommendedName>
        <fullName evidence="3 7">Nuclease SbcCD subunit D</fullName>
    </recommendedName>
</protein>
<dbReference type="PANTHER" id="PTHR30337">
    <property type="entry name" value="COMPONENT OF ATP-DEPENDENT DSDNA EXONUCLEASE"/>
    <property type="match status" value="1"/>
</dbReference>
<dbReference type="RefSeq" id="WP_059066712.1">
    <property type="nucleotide sequence ID" value="NZ_JAOQJX010000005.1"/>
</dbReference>
<evidence type="ECO:0000313" key="10">
    <source>
        <dbReference type="EMBL" id="MCU6747078.1"/>
    </source>
</evidence>
<reference evidence="10 11" key="1">
    <citation type="journal article" date="2021" name="ISME Commun">
        <title>Automated analysis of genomic sequences facilitates high-throughput and comprehensive description of bacteria.</title>
        <authorList>
            <person name="Hitch T.C.A."/>
        </authorList>
    </citation>
    <scope>NUCLEOTIDE SEQUENCE [LARGE SCALE GENOMIC DNA]</scope>
    <source>
        <strain evidence="10 11">H2_18</strain>
    </source>
</reference>
<evidence type="ECO:0000259" key="9">
    <source>
        <dbReference type="Pfam" id="PF12320"/>
    </source>
</evidence>
<evidence type="ECO:0000259" key="8">
    <source>
        <dbReference type="Pfam" id="PF00149"/>
    </source>
</evidence>
<keyword evidence="7" id="KW-0233">DNA recombination</keyword>
<feature type="domain" description="Calcineurin-like phosphoesterase" evidence="8">
    <location>
        <begin position="1"/>
        <end position="101"/>
    </location>
</feature>
<dbReference type="Proteomes" id="UP001652394">
    <property type="component" value="Unassembled WGS sequence"/>
</dbReference>
<dbReference type="CDD" id="cd00840">
    <property type="entry name" value="MPP_Mre11_N"/>
    <property type="match status" value="1"/>
</dbReference>
<keyword evidence="11" id="KW-1185">Reference proteome</keyword>
<dbReference type="InterPro" id="IPR004593">
    <property type="entry name" value="SbcD"/>
</dbReference>
<keyword evidence="7" id="KW-0255">Endonuclease</keyword>
<dbReference type="Pfam" id="PF12320">
    <property type="entry name" value="SbcD_C"/>
    <property type="match status" value="1"/>
</dbReference>
<feature type="domain" description="Nuclease SbcCD subunit D C-terminal" evidence="9">
    <location>
        <begin position="274"/>
        <end position="364"/>
    </location>
</feature>
<dbReference type="InterPro" id="IPR026843">
    <property type="entry name" value="SbcD_C"/>
</dbReference>
<gene>
    <name evidence="7" type="primary">sbcD</name>
    <name evidence="10" type="ORF">OCV51_05325</name>
</gene>
<evidence type="ECO:0000256" key="3">
    <source>
        <dbReference type="ARBA" id="ARBA00013365"/>
    </source>
</evidence>
<dbReference type="GO" id="GO:0004527">
    <property type="term" value="F:exonuclease activity"/>
    <property type="evidence" value="ECO:0007669"/>
    <property type="project" value="UniProtKB-KW"/>
</dbReference>
<evidence type="ECO:0000256" key="2">
    <source>
        <dbReference type="ARBA" id="ARBA00011322"/>
    </source>
</evidence>
<keyword evidence="4 7" id="KW-0540">Nuclease</keyword>
<evidence type="ECO:0000256" key="7">
    <source>
        <dbReference type="RuleBase" id="RU363069"/>
    </source>
</evidence>
<proteinExistence type="inferred from homology"/>
<sequence>MRFFHLSDLHIGKTLHGYSLKEDQTHILNEVVEYAGKLCPDAVVISGDIYDKAAPSAEAVSIFDTFLTELAALRPKVPVLLISGNHDSAKRLDYARRILADQQIYIAGQVPAQPGEHMEKVSLIDGFGEVDFYLLPFLKPGYVRELFAEKELSTYSEAVFAMIEREHIDFSRRNVLVSHQFYTRKGQESVTCDSEVFSVGGIDNVDSHIVEAFDYVALGHLHGSQTVGDEHIRYCGTLLKYSVSEASHEKTLHVVELGEKGQPVKIEKLPLHPKRDVRIYRGELDEILEAAQKEEKDCIEDYVSITLTDEKELYKPKEQLERVFSHILEIRLDNARIRKKLAFDNEEVILRSPVCVFADFFREMQGRELSEEERKVVETVAETAGGR</sequence>
<evidence type="ECO:0000256" key="1">
    <source>
        <dbReference type="ARBA" id="ARBA00010555"/>
    </source>
</evidence>
<dbReference type="InterPro" id="IPR050535">
    <property type="entry name" value="DNA_Repair-Maintenance_Comp"/>
</dbReference>
<dbReference type="NCBIfam" id="TIGR00619">
    <property type="entry name" value="sbcd"/>
    <property type="match status" value="1"/>
</dbReference>
<evidence type="ECO:0000313" key="11">
    <source>
        <dbReference type="Proteomes" id="UP001652394"/>
    </source>
</evidence>
<dbReference type="SUPFAM" id="SSF56300">
    <property type="entry name" value="Metallo-dependent phosphatases"/>
    <property type="match status" value="1"/>
</dbReference>
<comment type="function">
    <text evidence="7">SbcCD cleaves DNA hairpin structures. These structures can inhibit DNA replication and are intermediates in certain DNA recombination reactions. The complex acts as a 3'-&gt;5' double strand exonuclease that can open hairpins. It also has a 5' single-strand endonuclease activity.</text>
</comment>
<evidence type="ECO:0000256" key="5">
    <source>
        <dbReference type="ARBA" id="ARBA00022801"/>
    </source>
</evidence>
<name>A0ABT2T9X0_9FIRM</name>
<evidence type="ECO:0000256" key="6">
    <source>
        <dbReference type="ARBA" id="ARBA00022839"/>
    </source>
</evidence>
<dbReference type="PANTHER" id="PTHR30337:SF0">
    <property type="entry name" value="NUCLEASE SBCCD SUBUNIT D"/>
    <property type="match status" value="1"/>
</dbReference>
<comment type="subunit">
    <text evidence="2 7">Heterodimer of SbcC and SbcD.</text>
</comment>
<dbReference type="InterPro" id="IPR041796">
    <property type="entry name" value="Mre11_N"/>
</dbReference>
<dbReference type="InterPro" id="IPR029052">
    <property type="entry name" value="Metallo-depent_PP-like"/>
</dbReference>
<dbReference type="Pfam" id="PF00149">
    <property type="entry name" value="Metallophos"/>
    <property type="match status" value="1"/>
</dbReference>
<accession>A0ABT2T9X0</accession>